<accession>A0A7C8ZLP7</accession>
<evidence type="ECO:0000313" key="2">
    <source>
        <dbReference type="EMBL" id="MBA4646214.1"/>
    </source>
</evidence>
<protein>
    <submittedName>
        <fullName evidence="2">Uncharacterized protein</fullName>
    </submittedName>
</protein>
<reference evidence="2" key="1">
    <citation type="journal article" date="2013" name="J. Plant Res.">
        <title>Effect of fungi and light on seed germination of three Opuntia species from semiarid lands of central Mexico.</title>
        <authorList>
            <person name="Delgado-Sanchez P."/>
            <person name="Jimenez-Bremont J.F."/>
            <person name="Guerrero-Gonzalez Mde L."/>
            <person name="Flores J."/>
        </authorList>
    </citation>
    <scope>NUCLEOTIDE SEQUENCE</scope>
    <source>
        <tissue evidence="2">Cladode</tissue>
    </source>
</reference>
<proteinExistence type="predicted"/>
<dbReference type="AlphaFoldDB" id="A0A7C8ZLP7"/>
<organism evidence="2">
    <name type="scientific">Opuntia streptacantha</name>
    <name type="common">Prickly pear cactus</name>
    <name type="synonym">Opuntia cardona</name>
    <dbReference type="NCBI Taxonomy" id="393608"/>
    <lineage>
        <taxon>Eukaryota</taxon>
        <taxon>Viridiplantae</taxon>
        <taxon>Streptophyta</taxon>
        <taxon>Embryophyta</taxon>
        <taxon>Tracheophyta</taxon>
        <taxon>Spermatophyta</taxon>
        <taxon>Magnoliopsida</taxon>
        <taxon>eudicotyledons</taxon>
        <taxon>Gunneridae</taxon>
        <taxon>Pentapetalae</taxon>
        <taxon>Caryophyllales</taxon>
        <taxon>Cactineae</taxon>
        <taxon>Cactaceae</taxon>
        <taxon>Opuntioideae</taxon>
        <taxon>Opuntia</taxon>
    </lineage>
</organism>
<reference evidence="2" key="2">
    <citation type="submission" date="2020-07" db="EMBL/GenBank/DDBJ databases">
        <authorList>
            <person name="Vera ALvarez R."/>
            <person name="Arias-Moreno D.M."/>
            <person name="Jimenez-Jacinto V."/>
            <person name="Jimenez-Bremont J.F."/>
            <person name="Swaminathan K."/>
            <person name="Moose S.P."/>
            <person name="Guerrero-Gonzalez M.L."/>
            <person name="Marino-Ramirez L."/>
            <person name="Landsman D."/>
            <person name="Rodriguez-Kessler M."/>
            <person name="Delgado-Sanchez P."/>
        </authorList>
    </citation>
    <scope>NUCLEOTIDE SEQUENCE</scope>
    <source>
        <tissue evidence="2">Cladode</tissue>
    </source>
</reference>
<evidence type="ECO:0000256" key="1">
    <source>
        <dbReference type="SAM" id="MobiDB-lite"/>
    </source>
</evidence>
<dbReference type="EMBL" id="GISG01145228">
    <property type="protein sequence ID" value="MBA4646214.1"/>
    <property type="molecule type" value="Transcribed_RNA"/>
</dbReference>
<sequence length="117" mass="13383">MGIDMKAITSILVQSFENRKCFYNSPSPMLLQLAVTDASTKLQRASEKETDTRRRSRSRLERGWFQLSRNRLPGKSHRTTTLRCPKGGSRIGDSRGERREDRGEGETERGERKRAVG</sequence>
<feature type="compositionally biased region" description="Basic and acidic residues" evidence="1">
    <location>
        <begin position="44"/>
        <end position="60"/>
    </location>
</feature>
<feature type="compositionally biased region" description="Basic and acidic residues" evidence="1">
    <location>
        <begin position="92"/>
        <end position="117"/>
    </location>
</feature>
<name>A0A7C8ZLP7_OPUST</name>
<feature type="region of interest" description="Disordered" evidence="1">
    <location>
        <begin position="41"/>
        <end position="60"/>
    </location>
</feature>
<feature type="region of interest" description="Disordered" evidence="1">
    <location>
        <begin position="68"/>
        <end position="117"/>
    </location>
</feature>